<feature type="binding site" evidence="21">
    <location>
        <position position="98"/>
    </location>
    <ligand>
        <name>substrate</name>
    </ligand>
</feature>
<keyword evidence="15 24" id="KW-1133">Transmembrane helix</keyword>
<proteinExistence type="inferred from homology"/>
<keyword evidence="8 24" id="KW-0808">Transferase</keyword>
<evidence type="ECO:0000256" key="12">
    <source>
        <dbReference type="ARBA" id="ARBA00022777"/>
    </source>
</evidence>
<feature type="binding site" evidence="21">
    <location>
        <position position="69"/>
    </location>
    <ligand>
        <name>substrate</name>
    </ligand>
</feature>
<dbReference type="GO" id="GO:0046872">
    <property type="term" value="F:metal ion binding"/>
    <property type="evidence" value="ECO:0007669"/>
    <property type="project" value="UniProtKB-KW"/>
</dbReference>
<evidence type="ECO:0000256" key="15">
    <source>
        <dbReference type="ARBA" id="ARBA00022989"/>
    </source>
</evidence>
<evidence type="ECO:0000256" key="13">
    <source>
        <dbReference type="ARBA" id="ARBA00022840"/>
    </source>
</evidence>
<feature type="transmembrane region" description="Helical" evidence="24">
    <location>
        <begin position="55"/>
        <end position="75"/>
    </location>
</feature>
<dbReference type="PANTHER" id="PTHR34299">
    <property type="entry name" value="DIACYLGLYCEROL KINASE"/>
    <property type="match status" value="1"/>
</dbReference>
<evidence type="ECO:0000256" key="24">
    <source>
        <dbReference type="RuleBase" id="RU363065"/>
    </source>
</evidence>
<evidence type="ECO:0000256" key="1">
    <source>
        <dbReference type="ARBA" id="ARBA00004429"/>
    </source>
</evidence>
<evidence type="ECO:0000256" key="22">
    <source>
        <dbReference type="PIRSR" id="PIRSR600829-3"/>
    </source>
</evidence>
<reference evidence="25" key="1">
    <citation type="submission" date="2017-06" db="EMBL/GenBank/DDBJ databases">
        <title>Genome sequencing of pathogenic and non-pathogenic strains within Bisgaard taxon 40.</title>
        <authorList>
            <person name="Ladner J.T."/>
            <person name="Lovett S.P."/>
            <person name="Koroleva G."/>
            <person name="Lorch J.M."/>
        </authorList>
    </citation>
    <scope>NUCLEOTIDE SEQUENCE</scope>
    <source>
        <strain evidence="25">27576-1-I1</strain>
    </source>
</reference>
<comment type="cofactor">
    <cofactor evidence="23">
        <name>Mg(2+)</name>
        <dbReference type="ChEBI" id="CHEBI:18420"/>
    </cofactor>
    <text evidence="23">Mn(2+), Zn(2+), Cd(2+) and Co(2+) support activity to lesser extents.</text>
</comment>
<keyword evidence="5" id="KW-1003">Cell membrane</keyword>
<dbReference type="InterPro" id="IPR033718">
    <property type="entry name" value="DAGK_prok"/>
</dbReference>
<dbReference type="GO" id="GO:0004143">
    <property type="term" value="F:ATP-dependent diacylglycerol kinase activity"/>
    <property type="evidence" value="ECO:0007669"/>
    <property type="project" value="UniProtKB-EC"/>
</dbReference>
<feature type="binding site" evidence="22">
    <location>
        <position position="76"/>
    </location>
    <ligand>
        <name>ATP</name>
        <dbReference type="ChEBI" id="CHEBI:30616"/>
    </ligand>
</feature>
<evidence type="ECO:0000256" key="4">
    <source>
        <dbReference type="ARBA" id="ARBA00017575"/>
    </source>
</evidence>
<gene>
    <name evidence="25" type="ORF">CEP48_07020</name>
</gene>
<evidence type="ECO:0000313" key="25">
    <source>
        <dbReference type="EMBL" id="QDJ15198.1"/>
    </source>
</evidence>
<feature type="binding site" evidence="22">
    <location>
        <position position="28"/>
    </location>
    <ligand>
        <name>ATP</name>
        <dbReference type="ChEBI" id="CHEBI:30616"/>
    </ligand>
</feature>
<evidence type="ECO:0000256" key="9">
    <source>
        <dbReference type="ARBA" id="ARBA00022692"/>
    </source>
</evidence>
<evidence type="ECO:0000256" key="3">
    <source>
        <dbReference type="ARBA" id="ARBA00012133"/>
    </source>
</evidence>
<feature type="binding site" evidence="22">
    <location>
        <begin position="94"/>
        <end position="95"/>
    </location>
    <ligand>
        <name>ATP</name>
        <dbReference type="ChEBI" id="CHEBI:30616"/>
    </ligand>
</feature>
<keyword evidence="17 24" id="KW-0472">Membrane</keyword>
<evidence type="ECO:0000256" key="23">
    <source>
        <dbReference type="PIRSR" id="PIRSR600829-4"/>
    </source>
</evidence>
<evidence type="ECO:0000256" key="20">
    <source>
        <dbReference type="PIRSR" id="PIRSR600829-1"/>
    </source>
</evidence>
<dbReference type="InterPro" id="IPR000829">
    <property type="entry name" value="DAGK"/>
</dbReference>
<keyword evidence="14 23" id="KW-0460">Magnesium</keyword>
<name>A0A8E3MDQ3_9PAST</name>
<feature type="binding site" evidence="22">
    <location>
        <begin position="85"/>
        <end position="87"/>
    </location>
    <ligand>
        <name>ATP</name>
        <dbReference type="ChEBI" id="CHEBI:30616"/>
    </ligand>
</feature>
<evidence type="ECO:0000256" key="7">
    <source>
        <dbReference type="ARBA" id="ARBA00022519"/>
    </source>
</evidence>
<dbReference type="InterPro" id="IPR036945">
    <property type="entry name" value="DAGK_sf"/>
</dbReference>
<feature type="active site" description="Proton acceptor" evidence="20">
    <location>
        <position position="69"/>
    </location>
</feature>
<keyword evidence="6" id="KW-0444">Lipid biosynthesis</keyword>
<feature type="transmembrane region" description="Helical" evidence="24">
    <location>
        <begin position="96"/>
        <end position="117"/>
    </location>
</feature>
<evidence type="ECO:0000256" key="8">
    <source>
        <dbReference type="ARBA" id="ARBA00022679"/>
    </source>
</evidence>
<sequence>MQKYTGLTHFFKAAGYSIQGLKSAVKYEAAFRQELVAAIILLPLAFWLGKSNIEIALMVGSVLAVLVVELLNSGLEAIVDRVGKEYHELSGRAKDLGSAAVFVAVLNCIIVWAIILLG</sequence>
<dbReference type="PANTHER" id="PTHR34299:SF1">
    <property type="entry name" value="DIACYLGLYCEROL KINASE"/>
    <property type="match status" value="1"/>
</dbReference>
<evidence type="ECO:0000256" key="17">
    <source>
        <dbReference type="ARBA" id="ARBA00023136"/>
    </source>
</evidence>
<feature type="binding site" evidence="22">
    <location>
        <position position="16"/>
    </location>
    <ligand>
        <name>ATP</name>
        <dbReference type="ChEBI" id="CHEBI:30616"/>
    </ligand>
</feature>
<dbReference type="Pfam" id="PF01219">
    <property type="entry name" value="DAGK_prokar"/>
    <property type="match status" value="1"/>
</dbReference>
<comment type="catalytic activity">
    <reaction evidence="24">
        <text>a 1,2-diacyl-sn-glycerol + ATP = a 1,2-diacyl-sn-glycero-3-phosphate + ADP + H(+)</text>
        <dbReference type="Rhea" id="RHEA:10272"/>
        <dbReference type="ChEBI" id="CHEBI:15378"/>
        <dbReference type="ChEBI" id="CHEBI:17815"/>
        <dbReference type="ChEBI" id="CHEBI:30616"/>
        <dbReference type="ChEBI" id="CHEBI:58608"/>
        <dbReference type="ChEBI" id="CHEBI:456216"/>
        <dbReference type="EC" id="2.7.1.107"/>
    </reaction>
</comment>
<dbReference type="CDD" id="cd14264">
    <property type="entry name" value="DAGK_IM"/>
    <property type="match status" value="1"/>
</dbReference>
<keyword evidence="9 24" id="KW-0812">Transmembrane</keyword>
<dbReference type="AlphaFoldDB" id="A0A8E3MDQ3"/>
<evidence type="ECO:0000256" key="14">
    <source>
        <dbReference type="ARBA" id="ARBA00022842"/>
    </source>
</evidence>
<accession>A0A8E3MDQ3</accession>
<protein>
    <recommendedName>
        <fullName evidence="4 24">Diacylglycerol kinase</fullName>
        <ecNumber evidence="3 24">2.7.1.107</ecNumber>
    </recommendedName>
</protein>
<dbReference type="GO" id="GO:0006654">
    <property type="term" value="P:phosphatidic acid biosynthetic process"/>
    <property type="evidence" value="ECO:0007669"/>
    <property type="project" value="InterPro"/>
</dbReference>
<keyword evidence="12 24" id="KW-0418">Kinase</keyword>
<keyword evidence="13 22" id="KW-0067">ATP-binding</keyword>
<evidence type="ECO:0000256" key="6">
    <source>
        <dbReference type="ARBA" id="ARBA00022516"/>
    </source>
</evidence>
<feature type="binding site" evidence="23">
    <location>
        <position position="76"/>
    </location>
    <ligand>
        <name>a divalent metal cation</name>
        <dbReference type="ChEBI" id="CHEBI:60240"/>
    </ligand>
</feature>
<keyword evidence="16 24" id="KW-0443">Lipid metabolism</keyword>
<organism evidence="25 26">
    <name type="scientific">Mergibacter septicus</name>
    <dbReference type="NCBI Taxonomy" id="221402"/>
    <lineage>
        <taxon>Bacteria</taxon>
        <taxon>Pseudomonadati</taxon>
        <taxon>Pseudomonadota</taxon>
        <taxon>Gammaproteobacteria</taxon>
        <taxon>Pasteurellales</taxon>
        <taxon>Pasteurellaceae</taxon>
        <taxon>Mergibacter</taxon>
    </lineage>
</organism>
<dbReference type="Gene3D" id="1.10.287.3610">
    <property type="match status" value="1"/>
</dbReference>
<comment type="similarity">
    <text evidence="2 24">Belongs to the bacterial diacylglycerol kinase family.</text>
</comment>
<evidence type="ECO:0000256" key="16">
    <source>
        <dbReference type="ARBA" id="ARBA00023098"/>
    </source>
</evidence>
<evidence type="ECO:0000256" key="2">
    <source>
        <dbReference type="ARBA" id="ARBA00005967"/>
    </source>
</evidence>
<evidence type="ECO:0000256" key="10">
    <source>
        <dbReference type="ARBA" id="ARBA00022723"/>
    </source>
</evidence>
<keyword evidence="10 23" id="KW-0479">Metal-binding</keyword>
<evidence type="ECO:0000256" key="11">
    <source>
        <dbReference type="ARBA" id="ARBA00022741"/>
    </source>
</evidence>
<evidence type="ECO:0000256" key="19">
    <source>
        <dbReference type="ARBA" id="ARBA00023264"/>
    </source>
</evidence>
<dbReference type="RefSeq" id="WP_261920286.1">
    <property type="nucleotide sequence ID" value="NZ_CP022010.1"/>
</dbReference>
<feature type="binding site" evidence="23">
    <location>
        <position position="28"/>
    </location>
    <ligand>
        <name>a divalent metal cation</name>
        <dbReference type="ChEBI" id="CHEBI:60240"/>
    </ligand>
</feature>
<feature type="transmembrane region" description="Helical" evidence="24">
    <location>
        <begin position="29"/>
        <end position="49"/>
    </location>
</feature>
<keyword evidence="7 24" id="KW-0997">Cell inner membrane</keyword>
<feature type="binding site" evidence="21">
    <location>
        <begin position="30"/>
        <end position="34"/>
    </location>
    <ligand>
        <name>substrate</name>
    </ligand>
</feature>
<comment type="function">
    <text evidence="24">Catalyzes the ATP-dependent phosphorylation of sn-l,2-diacylglycerol (DAG) to phosphatidic acid. Involved in the recycling of diacylglycerol produced as a by-product during membrane-derived oligosaccharide (MDO) biosynthesis.</text>
</comment>
<keyword evidence="18" id="KW-0594">Phospholipid biosynthesis</keyword>
<dbReference type="EC" id="2.7.1.107" evidence="3 24"/>
<dbReference type="EMBL" id="CP022011">
    <property type="protein sequence ID" value="QDJ15198.1"/>
    <property type="molecule type" value="Genomic_DNA"/>
</dbReference>
<evidence type="ECO:0000256" key="18">
    <source>
        <dbReference type="ARBA" id="ARBA00023209"/>
    </source>
</evidence>
<keyword evidence="11 22" id="KW-0547">Nucleotide-binding</keyword>
<evidence type="ECO:0000256" key="21">
    <source>
        <dbReference type="PIRSR" id="PIRSR600829-2"/>
    </source>
</evidence>
<evidence type="ECO:0000256" key="5">
    <source>
        <dbReference type="ARBA" id="ARBA00022475"/>
    </source>
</evidence>
<evidence type="ECO:0000313" key="26">
    <source>
        <dbReference type="Proteomes" id="UP000955338"/>
    </source>
</evidence>
<keyword evidence="19 24" id="KW-1208">Phospholipid metabolism</keyword>
<dbReference type="Proteomes" id="UP000955338">
    <property type="component" value="Chromosome"/>
</dbReference>
<comment type="subcellular location">
    <subcellularLocation>
        <location evidence="1 24">Cell inner membrane</location>
        <topology evidence="1 24">Multi-pass membrane protein</topology>
    </subcellularLocation>
</comment>
<dbReference type="GO" id="GO:0005524">
    <property type="term" value="F:ATP binding"/>
    <property type="evidence" value="ECO:0007669"/>
    <property type="project" value="UniProtKB-KW"/>
</dbReference>
<dbReference type="GO" id="GO:0005886">
    <property type="term" value="C:plasma membrane"/>
    <property type="evidence" value="ECO:0007669"/>
    <property type="project" value="UniProtKB-SubCell"/>
</dbReference>
<keyword evidence="26" id="KW-1185">Reference proteome</keyword>